<dbReference type="Proteomes" id="UP000244722">
    <property type="component" value="Unassembled WGS sequence"/>
</dbReference>
<comment type="caution">
    <text evidence="1">The sequence shown here is derived from an EMBL/GenBank/DDBJ whole genome shotgun (WGS) entry which is preliminary data.</text>
</comment>
<accession>A0A2T6ZBP0</accession>
<proteinExistence type="predicted"/>
<keyword evidence="2" id="KW-1185">Reference proteome</keyword>
<protein>
    <submittedName>
        <fullName evidence="1">Uncharacterized protein</fullName>
    </submittedName>
</protein>
<reference evidence="1 2" key="1">
    <citation type="submission" date="2017-04" db="EMBL/GenBank/DDBJ databases">
        <title>Draft genome sequence of Tuber borchii Vittad., a whitish edible truffle.</title>
        <authorList>
            <consortium name="DOE Joint Genome Institute"/>
            <person name="Murat C."/>
            <person name="Kuo A."/>
            <person name="Barry K.W."/>
            <person name="Clum A."/>
            <person name="Dockter R.B."/>
            <person name="Fauchery L."/>
            <person name="Iotti M."/>
            <person name="Kohler A."/>
            <person name="Labutti K."/>
            <person name="Lindquist E.A."/>
            <person name="Lipzen A."/>
            <person name="Ohm R.A."/>
            <person name="Wang M."/>
            <person name="Grigoriev I.V."/>
            <person name="Zambonelli A."/>
            <person name="Martin F.M."/>
        </authorList>
    </citation>
    <scope>NUCLEOTIDE SEQUENCE [LARGE SCALE GENOMIC DNA]</scope>
    <source>
        <strain evidence="1 2">Tbo3840</strain>
    </source>
</reference>
<organism evidence="1 2">
    <name type="scientific">Tuber borchii</name>
    <name type="common">White truffle</name>
    <dbReference type="NCBI Taxonomy" id="42251"/>
    <lineage>
        <taxon>Eukaryota</taxon>
        <taxon>Fungi</taxon>
        <taxon>Dikarya</taxon>
        <taxon>Ascomycota</taxon>
        <taxon>Pezizomycotina</taxon>
        <taxon>Pezizomycetes</taxon>
        <taxon>Pezizales</taxon>
        <taxon>Tuberaceae</taxon>
        <taxon>Tuber</taxon>
    </lineage>
</organism>
<sequence length="232" mass="27277">MSFFKFPTRLTTAVRTHTVRRPTYRIRTTINRCLWPAINHAQRNASLMCHEAIEDQLKRIQEQQDTPLKHFQELEQQCQERVEQKNIQNRELLCAALEERTKRMKLEGRYNARGALERIVYQAKLEKKISPTAGISEGLRELAEGREFTDILELEVKARKLYDWQVMEAFDNLYRESKYSANGNDDAIIIVSETSWMDNHRAALVCLLKLQSSWPCPLAWKEELHEFPKGDK</sequence>
<dbReference type="OrthoDB" id="5425868at2759"/>
<dbReference type="EMBL" id="NESQ01000447">
    <property type="protein sequence ID" value="PUU72889.1"/>
    <property type="molecule type" value="Genomic_DNA"/>
</dbReference>
<evidence type="ECO:0000313" key="2">
    <source>
        <dbReference type="Proteomes" id="UP000244722"/>
    </source>
</evidence>
<gene>
    <name evidence="1" type="ORF">B9Z19DRAFT_1136443</name>
</gene>
<evidence type="ECO:0000313" key="1">
    <source>
        <dbReference type="EMBL" id="PUU72889.1"/>
    </source>
</evidence>
<dbReference type="AlphaFoldDB" id="A0A2T6ZBP0"/>
<name>A0A2T6ZBP0_TUBBO</name>